<dbReference type="InterPro" id="IPR006644">
    <property type="entry name" value="Cadg"/>
</dbReference>
<dbReference type="InterPro" id="IPR013783">
    <property type="entry name" value="Ig-like_fold"/>
</dbReference>
<dbReference type="AlphaFoldDB" id="A0A450XFF0"/>
<evidence type="ECO:0000259" key="1">
    <source>
        <dbReference type="SMART" id="SM00736"/>
    </source>
</evidence>
<protein>
    <recommendedName>
        <fullName evidence="1">Dystroglycan-type cadherin-like domain-containing protein</fullName>
    </recommendedName>
</protein>
<dbReference type="SMART" id="SM00736">
    <property type="entry name" value="CADG"/>
    <property type="match status" value="1"/>
</dbReference>
<dbReference type="EMBL" id="CAADFO010000032">
    <property type="protein sequence ID" value="VFK28023.1"/>
    <property type="molecule type" value="Genomic_DNA"/>
</dbReference>
<proteinExistence type="predicted"/>
<dbReference type="EMBL" id="CAADFQ010000009">
    <property type="protein sequence ID" value="VFK29319.1"/>
    <property type="molecule type" value="Genomic_DNA"/>
</dbReference>
<dbReference type="GO" id="GO:0016020">
    <property type="term" value="C:membrane"/>
    <property type="evidence" value="ECO:0007669"/>
    <property type="project" value="InterPro"/>
</dbReference>
<dbReference type="GO" id="GO:0005509">
    <property type="term" value="F:calcium ion binding"/>
    <property type="evidence" value="ECO:0007669"/>
    <property type="project" value="InterPro"/>
</dbReference>
<organism evidence="2">
    <name type="scientific">Candidatus Kentrum sp. MB</name>
    <dbReference type="NCBI Taxonomy" id="2138164"/>
    <lineage>
        <taxon>Bacteria</taxon>
        <taxon>Pseudomonadati</taxon>
        <taxon>Pseudomonadota</taxon>
        <taxon>Gammaproteobacteria</taxon>
        <taxon>Candidatus Kentrum</taxon>
    </lineage>
</organism>
<gene>
    <name evidence="2" type="ORF">BECKMB1821G_GA0114241_103210</name>
    <name evidence="4" type="ORF">BECKMB1821H_GA0114242_100934</name>
    <name evidence="3" type="ORF">BECKMB1821I_GA0114274_100934</name>
</gene>
<dbReference type="SUPFAM" id="SSF49313">
    <property type="entry name" value="Cadherin-like"/>
    <property type="match status" value="1"/>
</dbReference>
<dbReference type="InterPro" id="IPR015919">
    <property type="entry name" value="Cadherin-like_sf"/>
</dbReference>
<name>A0A450XFF0_9GAMM</name>
<evidence type="ECO:0000313" key="3">
    <source>
        <dbReference type="EMBL" id="VFK29319.1"/>
    </source>
</evidence>
<dbReference type="EMBL" id="CAADGH010000009">
    <property type="protein sequence ID" value="VFK74749.1"/>
    <property type="molecule type" value="Genomic_DNA"/>
</dbReference>
<dbReference type="Gene3D" id="2.60.40.10">
    <property type="entry name" value="Immunoglobulins"/>
    <property type="match status" value="1"/>
</dbReference>
<sequence>MKYRETNAGFSGTMGGYLGLLALEPRIMFDGDNDAEASLNAVGSSAEREISLGKIDYSEQGKEVSIVTQNLNFLESTSYQVIRFDLEGKTNADHFYLKNKEGADNNASGVISIDDSDNVYRGNGGGRDKIGRVIGQGTKDLKIEFSIDKKFVNHDFEAPMGPMGSTGEGWLIPDKDVVLPVRFEGDMGQVTTVFGHSVPVPESYEPGPHNPPMDAPFKRNTQWTIERERSLQGTTGNNALNIASKNIRLYSDNKIDIYGPYAASNQLTLLKGENFSFEWRIDTVAPGDKGMTIFYLLDQGTGRKILIDEKSAKELEDPREDVPDRDTWHRWQITIPETGNYRFIAFVGVKDVSNQRSSGASLKLDNLNVELPGKAQLLNDIVQQVRYKNDAGEQTPGSRKITVSAGSDGSGSKVVLGSGMIDVPFPPLPSSGPGQLWQTVGVHPSSPADAGGSPRHSTISEPLFHVPDHSFLNDLIGLGNKLPEPLPDNKDSRFLLPTLPVTFTDSRSIELSDGFTRGNGASTPIAIASGDRPSYYGPGGTGISVTGHIEDVPLGYGQFSFQLPRDIFTHTNPGVLVELEATRMDGTDLPKWIQFDSMGLIFSGKIPAGLKERFITIKVTATTYDGTDRGTAYTTFDLHLIDDEKNIDSAKQKHYSAPYHGDDNIAPGTERLAFSTQLAMAGQAGFKIRQEAFIATINGNG</sequence>
<evidence type="ECO:0000313" key="4">
    <source>
        <dbReference type="EMBL" id="VFK74749.1"/>
    </source>
</evidence>
<feature type="domain" description="Dystroglycan-type cadherin-like" evidence="1">
    <location>
        <begin position="549"/>
        <end position="647"/>
    </location>
</feature>
<accession>A0A450XFF0</accession>
<reference evidence="2" key="1">
    <citation type="submission" date="2019-02" db="EMBL/GenBank/DDBJ databases">
        <authorList>
            <person name="Gruber-Vodicka R. H."/>
            <person name="Seah K. B. B."/>
        </authorList>
    </citation>
    <scope>NUCLEOTIDE SEQUENCE</scope>
    <source>
        <strain evidence="2">BECK_BZ197</strain>
        <strain evidence="4">BECK_BZ198</strain>
        <strain evidence="3">BECK_BZ199</strain>
    </source>
</reference>
<evidence type="ECO:0000313" key="2">
    <source>
        <dbReference type="EMBL" id="VFK28023.1"/>
    </source>
</evidence>